<dbReference type="EMBL" id="UAWT01000022">
    <property type="protein sequence ID" value="SQC70426.1"/>
    <property type="molecule type" value="Genomic_DNA"/>
</dbReference>
<dbReference type="Proteomes" id="UP000250257">
    <property type="component" value="Unassembled WGS sequence"/>
</dbReference>
<dbReference type="GO" id="GO:0015074">
    <property type="term" value="P:DNA integration"/>
    <property type="evidence" value="ECO:0007669"/>
    <property type="project" value="InterPro"/>
</dbReference>
<protein>
    <recommendedName>
        <fullName evidence="1">Integrase catalytic domain-containing protein</fullName>
    </recommendedName>
</protein>
<name>A0A2X3H7A9_9LIST</name>
<dbReference type="InterPro" id="IPR012337">
    <property type="entry name" value="RNaseH-like_sf"/>
</dbReference>
<dbReference type="PROSITE" id="PS50994">
    <property type="entry name" value="INTEGRASE"/>
    <property type="match status" value="1"/>
</dbReference>
<gene>
    <name evidence="2" type="ORF">NCTC13940_01880</name>
</gene>
<reference evidence="2 3" key="1">
    <citation type="submission" date="2018-06" db="EMBL/GenBank/DDBJ databases">
        <authorList>
            <consortium name="Pathogen Informatics"/>
            <person name="Doyle S."/>
        </authorList>
    </citation>
    <scope>NUCLEOTIDE SEQUENCE [LARGE SCALE GENOMIC DNA]</scope>
    <source>
        <strain evidence="2 3">NCTC13940</strain>
    </source>
</reference>
<evidence type="ECO:0000313" key="3">
    <source>
        <dbReference type="Proteomes" id="UP000250257"/>
    </source>
</evidence>
<dbReference type="InterPro" id="IPR001584">
    <property type="entry name" value="Integrase_cat-core"/>
</dbReference>
<accession>A0A2X3H7A9</accession>
<sequence length="118" mass="14134">MRLMGLFPEIRKKRSEWTRTVPFHIDENIIQRDFHADKPNQKWFTDVSCLFYGNHQKAYLSAIIDRYDMSIVSYVISQRNDNQLVIDTVKMHYRPILTRAPLFIVTEDFNICQMSTNF</sequence>
<dbReference type="AlphaFoldDB" id="A0A2X3H7A9"/>
<dbReference type="SUPFAM" id="SSF53098">
    <property type="entry name" value="Ribonuclease H-like"/>
    <property type="match status" value="1"/>
</dbReference>
<dbReference type="InterPro" id="IPR050900">
    <property type="entry name" value="Transposase_IS3/IS150/IS904"/>
</dbReference>
<dbReference type="Pfam" id="PF00665">
    <property type="entry name" value="rve"/>
    <property type="match status" value="1"/>
</dbReference>
<organism evidence="2 3">
    <name type="scientific">Listeria fleischmannii subsp. fleischmannii</name>
    <dbReference type="NCBI Taxonomy" id="1671902"/>
    <lineage>
        <taxon>Bacteria</taxon>
        <taxon>Bacillati</taxon>
        <taxon>Bacillota</taxon>
        <taxon>Bacilli</taxon>
        <taxon>Bacillales</taxon>
        <taxon>Listeriaceae</taxon>
        <taxon>Listeria</taxon>
    </lineage>
</organism>
<dbReference type="PANTHER" id="PTHR46889">
    <property type="entry name" value="TRANSPOSASE INSF FOR INSERTION SEQUENCE IS3B-RELATED"/>
    <property type="match status" value="1"/>
</dbReference>
<evidence type="ECO:0000313" key="2">
    <source>
        <dbReference type="EMBL" id="SQC70426.1"/>
    </source>
</evidence>
<dbReference type="PANTHER" id="PTHR46889:SF4">
    <property type="entry name" value="TRANSPOSASE INSO FOR INSERTION SEQUENCE ELEMENT IS911B-RELATED"/>
    <property type="match status" value="1"/>
</dbReference>
<feature type="domain" description="Integrase catalytic" evidence="1">
    <location>
        <begin position="35"/>
        <end position="118"/>
    </location>
</feature>
<evidence type="ECO:0000259" key="1">
    <source>
        <dbReference type="PROSITE" id="PS50994"/>
    </source>
</evidence>
<proteinExistence type="predicted"/>